<evidence type="ECO:0000313" key="3">
    <source>
        <dbReference type="Proteomes" id="UP001558481"/>
    </source>
</evidence>
<name>A0ABV3V7A8_9MICC</name>
<protein>
    <submittedName>
        <fullName evidence="2">Uncharacterized protein</fullName>
    </submittedName>
</protein>
<feature type="region of interest" description="Disordered" evidence="1">
    <location>
        <begin position="1"/>
        <end position="21"/>
    </location>
</feature>
<organism evidence="2 3">
    <name type="scientific">Kocuria carniphila</name>
    <dbReference type="NCBI Taxonomy" id="262208"/>
    <lineage>
        <taxon>Bacteria</taxon>
        <taxon>Bacillati</taxon>
        <taxon>Actinomycetota</taxon>
        <taxon>Actinomycetes</taxon>
        <taxon>Micrococcales</taxon>
        <taxon>Micrococcaceae</taxon>
        <taxon>Kocuria</taxon>
    </lineage>
</organism>
<reference evidence="2 3" key="1">
    <citation type="journal article" date="2024" name="Fungal Genet. Biol.">
        <title>The porcine skin microbiome exhibits broad fungal antagonism.</title>
        <authorList>
            <person name="De La Cruz K.F."/>
            <person name="Townsend E.C."/>
            <person name="Alex Cheong J.Z."/>
            <person name="Salamzade R."/>
            <person name="Liu A."/>
            <person name="Sandstrom S."/>
            <person name="Davila E."/>
            <person name="Huang L."/>
            <person name="Xu K.H."/>
            <person name="Wu S.Y."/>
            <person name="Meudt J.J."/>
            <person name="Shanmuganayagam D."/>
            <person name="Gibson A.L.F."/>
            <person name="Kalan L.R."/>
        </authorList>
    </citation>
    <scope>NUCLEOTIDE SEQUENCE [LARGE SCALE GENOMIC DNA]</scope>
    <source>
        <strain evidence="2 3">LK2625</strain>
    </source>
</reference>
<evidence type="ECO:0000313" key="2">
    <source>
        <dbReference type="EMBL" id="MEX3595808.1"/>
    </source>
</evidence>
<dbReference type="Proteomes" id="UP001558481">
    <property type="component" value="Unassembled WGS sequence"/>
</dbReference>
<feature type="compositionally biased region" description="Acidic residues" evidence="1">
    <location>
        <begin position="11"/>
        <end position="21"/>
    </location>
</feature>
<keyword evidence="3" id="KW-1185">Reference proteome</keyword>
<dbReference type="EMBL" id="JAYWLU010000017">
    <property type="protein sequence ID" value="MEX3595808.1"/>
    <property type="molecule type" value="Genomic_DNA"/>
</dbReference>
<proteinExistence type="predicted"/>
<dbReference type="RefSeq" id="WP_129701146.1">
    <property type="nucleotide sequence ID" value="NZ_CAUREL010000023.1"/>
</dbReference>
<comment type="caution">
    <text evidence="2">The sequence shown here is derived from an EMBL/GenBank/DDBJ whole genome shotgun (WGS) entry which is preliminary data.</text>
</comment>
<accession>A0ABV3V7A8</accession>
<gene>
    <name evidence="2" type="ORF">VVR66_13900</name>
</gene>
<sequence length="96" mass="10253">MSEQFPNDSWDAPDTDAPDLDAQEFGVVDDDAAYRADSDPVPVTGLDSVDRVLAKEAAVSELPVNERAAAFQELHAELESILKQQPGSLPTGLTGQ</sequence>
<evidence type="ECO:0000256" key="1">
    <source>
        <dbReference type="SAM" id="MobiDB-lite"/>
    </source>
</evidence>